<evidence type="ECO:0000259" key="3">
    <source>
        <dbReference type="Pfam" id="PF13556"/>
    </source>
</evidence>
<proteinExistence type="inferred from homology"/>
<dbReference type="Pfam" id="PF13556">
    <property type="entry name" value="HTH_30"/>
    <property type="match status" value="1"/>
</dbReference>
<keyword evidence="6" id="KW-1185">Reference proteome</keyword>
<reference evidence="5 6" key="1">
    <citation type="submission" date="2020-11" db="EMBL/GenBank/DDBJ databases">
        <title>Fusibacter basophilias sp. nov.</title>
        <authorList>
            <person name="Qiu D."/>
        </authorList>
    </citation>
    <scope>NUCLEOTIDE SEQUENCE [LARGE SCALE GENOMIC DNA]</scope>
    <source>
        <strain evidence="5 6">Q10-2</strain>
    </source>
</reference>
<dbReference type="InterPro" id="IPR051448">
    <property type="entry name" value="CdaR-like_regulators"/>
</dbReference>
<dbReference type="InterPro" id="IPR012914">
    <property type="entry name" value="PucR_dom"/>
</dbReference>
<name>A0ABR9ZVM8_9FIRM</name>
<dbReference type="InterPro" id="IPR025736">
    <property type="entry name" value="PucR_C-HTH_dom"/>
</dbReference>
<dbReference type="Gene3D" id="1.10.10.2840">
    <property type="entry name" value="PucR C-terminal helix-turn-helix domain"/>
    <property type="match status" value="1"/>
</dbReference>
<organism evidence="5 6">
    <name type="scientific">Fusibacter ferrireducens</name>
    <dbReference type="NCBI Taxonomy" id="2785058"/>
    <lineage>
        <taxon>Bacteria</taxon>
        <taxon>Bacillati</taxon>
        <taxon>Bacillota</taxon>
        <taxon>Clostridia</taxon>
        <taxon>Eubacteriales</taxon>
        <taxon>Eubacteriales Family XII. Incertae Sedis</taxon>
        <taxon>Fusibacter</taxon>
    </lineage>
</organism>
<dbReference type="Pfam" id="PF07905">
    <property type="entry name" value="PucR"/>
    <property type="match status" value="1"/>
</dbReference>
<dbReference type="Pfam" id="PF17853">
    <property type="entry name" value="GGDEF_2"/>
    <property type="match status" value="1"/>
</dbReference>
<evidence type="ECO:0000256" key="1">
    <source>
        <dbReference type="ARBA" id="ARBA00006754"/>
    </source>
</evidence>
<comment type="similarity">
    <text evidence="1">Belongs to the CdaR family.</text>
</comment>
<feature type="domain" description="CdaR GGDEF-like" evidence="4">
    <location>
        <begin position="304"/>
        <end position="427"/>
    </location>
</feature>
<dbReference type="InterPro" id="IPR042070">
    <property type="entry name" value="PucR_C-HTH_sf"/>
</dbReference>
<evidence type="ECO:0000259" key="4">
    <source>
        <dbReference type="Pfam" id="PF17853"/>
    </source>
</evidence>
<protein>
    <submittedName>
        <fullName evidence="5">Helix-turn-helix domain-containing protein</fullName>
    </submittedName>
</protein>
<dbReference type="PANTHER" id="PTHR33744">
    <property type="entry name" value="CARBOHYDRATE DIACID REGULATOR"/>
    <property type="match status" value="1"/>
</dbReference>
<dbReference type="EMBL" id="JADKNH010000009">
    <property type="protein sequence ID" value="MBF4694475.1"/>
    <property type="molecule type" value="Genomic_DNA"/>
</dbReference>
<sequence>MNNESTVLLNEVLALELFRTSKMITSIDPQYKPVTSVNVMLDREILSWIEQDGQIILITGQIFEKMASSEQIELFTEIAAKNVSAVFVKITPYIEALPRAVVEVCNKLELPVIDLDYHVSFTEIFSVVYNLMFKKQTSVLQRVENLHKDTMNVVVSGGNIEDILKSIQKTITSPVFVRDYYFEDTYFLKSTFENDYAILYENIEGIQLDGKSPKVIWDKIVYKEQEIERLIIPIFVKNQVHGHIVTYGKERVISNYDKLGLETASNIIALEFLKKISVQEVENKYKIEFFDDLISFDEVRRNKAVERAANFRFSENANFIILDIDVLSKNTADETEKYLKAAYLVELICKDMGRAYMILNKSDHIYILIMFKEGETIQVVKRYTKYIYEILKSKMKKYQTKVGVGRIYKGIINVHKSLEDASKALEAAVRYIDEDVVYFEEMGIYKILSQTSLKSELEIFYKDTLEELVVYDLRKDTELVKTLEVYFECNGNLKKMSETLFTHYNTILYRLSRIQDIIGMSIDKEEDRYAIQTALKVHKIFKNTTK</sequence>
<feature type="domain" description="Purine catabolism PurC-like" evidence="2">
    <location>
        <begin position="11"/>
        <end position="130"/>
    </location>
</feature>
<accession>A0ABR9ZVM8</accession>
<evidence type="ECO:0000259" key="2">
    <source>
        <dbReference type="Pfam" id="PF07905"/>
    </source>
</evidence>
<evidence type="ECO:0000313" key="5">
    <source>
        <dbReference type="EMBL" id="MBF4694475.1"/>
    </source>
</evidence>
<dbReference type="RefSeq" id="WP_194702710.1">
    <property type="nucleotide sequence ID" value="NZ_JADKNH010000009.1"/>
</dbReference>
<dbReference type="Proteomes" id="UP000614200">
    <property type="component" value="Unassembled WGS sequence"/>
</dbReference>
<feature type="domain" description="PucR C-terminal helix-turn-helix" evidence="3">
    <location>
        <begin position="479"/>
        <end position="537"/>
    </location>
</feature>
<evidence type="ECO:0000313" key="6">
    <source>
        <dbReference type="Proteomes" id="UP000614200"/>
    </source>
</evidence>
<dbReference type="InterPro" id="IPR041522">
    <property type="entry name" value="CdaR_GGDEF"/>
</dbReference>
<dbReference type="PANTHER" id="PTHR33744:SF1">
    <property type="entry name" value="DNA-BINDING TRANSCRIPTIONAL ACTIVATOR ADER"/>
    <property type="match status" value="1"/>
</dbReference>
<comment type="caution">
    <text evidence="5">The sequence shown here is derived from an EMBL/GenBank/DDBJ whole genome shotgun (WGS) entry which is preliminary data.</text>
</comment>
<gene>
    <name evidence="5" type="ORF">ISU02_15295</name>
</gene>